<dbReference type="SUPFAM" id="SSF56214">
    <property type="entry name" value="4'-phosphopantetheinyl transferase"/>
    <property type="match status" value="1"/>
</dbReference>
<feature type="binding site" evidence="12">
    <location>
        <position position="149"/>
    </location>
    <ligand>
        <name>CoA</name>
        <dbReference type="ChEBI" id="CHEBI:57287"/>
    </ligand>
</feature>
<keyword evidence="17" id="KW-1185">Reference proteome</keyword>
<evidence type="ECO:0000256" key="7">
    <source>
        <dbReference type="ARBA" id="ARBA00023191"/>
    </source>
</evidence>
<feature type="binding site" evidence="12">
    <location>
        <position position="159"/>
    </location>
    <ligand>
        <name>CoA</name>
        <dbReference type="ChEBI" id="CHEBI:57287"/>
    </ligand>
</feature>
<dbReference type="GO" id="GO:0009239">
    <property type="term" value="P:enterobactin biosynthetic process"/>
    <property type="evidence" value="ECO:0007669"/>
    <property type="project" value="UniProtKB-UniPathway"/>
</dbReference>
<feature type="binding site" evidence="13">
    <location>
        <position position="108"/>
    </location>
    <ligand>
        <name>Mg(2+)</name>
        <dbReference type="ChEBI" id="CHEBI:18420"/>
    </ligand>
</feature>
<keyword evidence="6 16" id="KW-0808">Transferase</keyword>
<dbReference type="UniPathway" id="UPA00017"/>
<evidence type="ECO:0000256" key="2">
    <source>
        <dbReference type="ARBA" id="ARBA00004993"/>
    </source>
</evidence>
<evidence type="ECO:0000256" key="10">
    <source>
        <dbReference type="ARBA" id="ARBA00049176"/>
    </source>
</evidence>
<protein>
    <recommendedName>
        <fullName evidence="5">Enterobactin synthase component D</fullName>
    </recommendedName>
    <alternativeName>
        <fullName evidence="8">4'-phosphopantetheinyl transferase EntD</fullName>
    </alternativeName>
    <alternativeName>
        <fullName evidence="9">Enterochelin synthase D</fullName>
    </alternativeName>
</protein>
<feature type="binding site" evidence="13">
    <location>
        <position position="107"/>
    </location>
    <ligand>
        <name>Mg(2+)</name>
        <dbReference type="ChEBI" id="CHEBI:18420"/>
    </ligand>
</feature>
<proteinExistence type="inferred from homology"/>
<reference evidence="16 17" key="1">
    <citation type="submission" date="2015-08" db="EMBL/GenBank/DDBJ databases">
        <title>Investigation of the bacterial diversity of lava forest soil.</title>
        <authorList>
            <person name="Lee J.S."/>
        </authorList>
    </citation>
    <scope>NUCLEOTIDE SEQUENCE [LARGE SCALE GENOMIC DNA]</scope>
    <source>
        <strain evidence="16 17">GJW-30</strain>
    </source>
</reference>
<evidence type="ECO:0000256" key="8">
    <source>
        <dbReference type="ARBA" id="ARBA00029894"/>
    </source>
</evidence>
<dbReference type="EMBL" id="AP014946">
    <property type="protein sequence ID" value="BAT59333.1"/>
    <property type="molecule type" value="Genomic_DNA"/>
</dbReference>
<evidence type="ECO:0000256" key="5">
    <source>
        <dbReference type="ARBA" id="ARBA00019087"/>
    </source>
</evidence>
<dbReference type="AlphaFoldDB" id="A0A0S3PTN5"/>
<dbReference type="GO" id="GO:0008897">
    <property type="term" value="F:holo-[acyl-carrier-protein] synthase activity"/>
    <property type="evidence" value="ECO:0007669"/>
    <property type="project" value="InterPro"/>
</dbReference>
<dbReference type="Proteomes" id="UP000236884">
    <property type="component" value="Chromosome"/>
</dbReference>
<feature type="binding site" evidence="12">
    <location>
        <position position="145"/>
    </location>
    <ligand>
        <name>CoA</name>
        <dbReference type="ChEBI" id="CHEBI:57287"/>
    </ligand>
</feature>
<feature type="domain" description="4'-phosphopantetheinyl transferase N-terminal" evidence="15">
    <location>
        <begin position="38"/>
        <end position="95"/>
    </location>
</feature>
<organism evidence="16 17">
    <name type="scientific">Variibacter gotjawalensis</name>
    <dbReference type="NCBI Taxonomy" id="1333996"/>
    <lineage>
        <taxon>Bacteria</taxon>
        <taxon>Pseudomonadati</taxon>
        <taxon>Pseudomonadota</taxon>
        <taxon>Alphaproteobacteria</taxon>
        <taxon>Hyphomicrobiales</taxon>
        <taxon>Nitrobacteraceae</taxon>
        <taxon>Variibacter</taxon>
    </lineage>
</organism>
<dbReference type="InterPro" id="IPR003542">
    <property type="entry name" value="Enbac_synth_compD-like"/>
</dbReference>
<feature type="binding site" evidence="12">
    <location>
        <position position="106"/>
    </location>
    <ligand>
        <name>CoA</name>
        <dbReference type="ChEBI" id="CHEBI:57287"/>
    </ligand>
</feature>
<evidence type="ECO:0000256" key="11">
    <source>
        <dbReference type="ARBA" id="ARBA00049191"/>
    </source>
</evidence>
<feature type="domain" description="4'-phosphopantetheinyl transferase" evidence="14">
    <location>
        <begin position="102"/>
        <end position="173"/>
    </location>
</feature>
<keyword evidence="7" id="KW-0259">Enterobactin biosynthesis</keyword>
<comment type="pathway">
    <text evidence="2">Siderophore biosynthesis; enterobactin biosynthesis.</text>
</comment>
<feature type="binding site" evidence="13">
    <location>
        <position position="106"/>
    </location>
    <ligand>
        <name>Mg(2+)</name>
        <dbReference type="ChEBI" id="CHEBI:18420"/>
    </ligand>
</feature>
<evidence type="ECO:0000313" key="16">
    <source>
        <dbReference type="EMBL" id="BAT59333.1"/>
    </source>
</evidence>
<evidence type="ECO:0000259" key="15">
    <source>
        <dbReference type="Pfam" id="PF17837"/>
    </source>
</evidence>
<dbReference type="Gene3D" id="3.90.470.20">
    <property type="entry name" value="4'-phosphopantetheinyl transferase domain"/>
    <property type="match status" value="1"/>
</dbReference>
<dbReference type="GO" id="GO:0009366">
    <property type="term" value="C:enterobactin synthetase complex"/>
    <property type="evidence" value="ECO:0007669"/>
    <property type="project" value="InterPro"/>
</dbReference>
<name>A0A0S3PTN5_9BRAD</name>
<evidence type="ECO:0000256" key="13">
    <source>
        <dbReference type="PIRSR" id="PIRSR603542-2"/>
    </source>
</evidence>
<evidence type="ECO:0000256" key="1">
    <source>
        <dbReference type="ARBA" id="ARBA00003937"/>
    </source>
</evidence>
<dbReference type="InterPro" id="IPR037143">
    <property type="entry name" value="4-PPantetheinyl_Trfase_dom_sf"/>
</dbReference>
<comment type="catalytic activity">
    <reaction evidence="10">
        <text>apo-[aryl-carrier protein] + CoA = holo-[aryl-carrier protein] + adenosine 3',5'-bisphosphate + H(+)</text>
        <dbReference type="Rhea" id="RHEA:48404"/>
        <dbReference type="Rhea" id="RHEA-COMP:15903"/>
        <dbReference type="Rhea" id="RHEA-COMP:17557"/>
        <dbReference type="ChEBI" id="CHEBI:15378"/>
        <dbReference type="ChEBI" id="CHEBI:29999"/>
        <dbReference type="ChEBI" id="CHEBI:57287"/>
        <dbReference type="ChEBI" id="CHEBI:58343"/>
        <dbReference type="ChEBI" id="CHEBI:64479"/>
    </reaction>
</comment>
<feature type="binding site" evidence="12">
    <location>
        <position position="51"/>
    </location>
    <ligand>
        <name>CoA</name>
        <dbReference type="ChEBI" id="CHEBI:57287"/>
    </ligand>
</feature>
<comment type="cofactor">
    <cofactor evidence="13">
        <name>Mg(2+)</name>
        <dbReference type="ChEBI" id="CHEBI:18420"/>
    </cofactor>
</comment>
<comment type="function">
    <text evidence="1">Involved in the biosynthesis of the siderophore enterobactin (enterochelin), which is a macrocyclic trimeric lactone of N-(2,3-dihydroxybenzoyl)-serine. The serine trilactone serves as a scaffolding for the three catechol functionalities that provide hexadentate coordination for the tightly ligated iron(2+) atoms. Plays an essential role in the assembly of the enterobactin by catalyzing the transfer of the 4'-phosphopantetheine (Ppant) moiety from coenzyme A to the apo-domains of both EntB (ArCP domain) and EntF (PCP domain) to yield their holo-forms which make them competent for the activation of 2,3-dihydroxybenzoate (DHB) and L-serine, respectively.</text>
</comment>
<sequence>MTDLDTALRDLAPLGVLIGWRRIAEGDEGALNRGEISATNLSVRRASGAVRIVARELLRAPDLAIPKGEGGEPIWPRMVVGSLAHDDEIAIAATANAEDYEAIGIDIERAEPLVAETFALVVTDRERAMIGDDAMKATLLFAVKEAVYKAAYPLDRVFLEFADIEVDLDQGVAATKPGRSLTVRYATTLSHVVALAYA</sequence>
<comment type="similarity">
    <text evidence="3">Belongs to the P-Pant transferase superfamily. EntD family.</text>
</comment>
<gene>
    <name evidence="16" type="primary">npt</name>
    <name evidence="16" type="ORF">GJW-30_1_01864</name>
</gene>
<dbReference type="Pfam" id="PF17837">
    <property type="entry name" value="4PPT_N"/>
    <property type="match status" value="1"/>
</dbReference>
<dbReference type="PANTHER" id="PTHR38096">
    <property type="entry name" value="ENTEROBACTIN SYNTHASE COMPONENT D"/>
    <property type="match status" value="1"/>
</dbReference>
<comment type="subunit">
    <text evidence="4">EntB, EntD, EntE, and EntF form a multienzyme complex called enterobactin synthase.</text>
</comment>
<keyword evidence="13" id="KW-0479">Metal-binding</keyword>
<evidence type="ECO:0000256" key="9">
    <source>
        <dbReference type="ARBA" id="ARBA00031996"/>
    </source>
</evidence>
<dbReference type="GO" id="GO:0000287">
    <property type="term" value="F:magnesium ion binding"/>
    <property type="evidence" value="ECO:0007669"/>
    <property type="project" value="InterPro"/>
</dbReference>
<evidence type="ECO:0000256" key="12">
    <source>
        <dbReference type="PIRSR" id="PIRSR603542-1"/>
    </source>
</evidence>
<evidence type="ECO:0000256" key="6">
    <source>
        <dbReference type="ARBA" id="ARBA00022679"/>
    </source>
</evidence>
<dbReference type="KEGG" id="vgo:GJW-30_1_01864"/>
<evidence type="ECO:0000259" key="14">
    <source>
        <dbReference type="Pfam" id="PF01648"/>
    </source>
</evidence>
<dbReference type="InterPro" id="IPR041354">
    <property type="entry name" value="4PPT_N"/>
</dbReference>
<accession>A0A0S3PTN5</accession>
<comment type="catalytic activity">
    <reaction evidence="11">
        <text>apo-[peptidyl-carrier protein] + CoA = holo-[peptidyl-carrier protein] + adenosine 3',5'-bisphosphate + H(+)</text>
        <dbReference type="Rhea" id="RHEA:46228"/>
        <dbReference type="Rhea" id="RHEA-COMP:11479"/>
        <dbReference type="Rhea" id="RHEA-COMP:11480"/>
        <dbReference type="ChEBI" id="CHEBI:15378"/>
        <dbReference type="ChEBI" id="CHEBI:29999"/>
        <dbReference type="ChEBI" id="CHEBI:57287"/>
        <dbReference type="ChEBI" id="CHEBI:58343"/>
        <dbReference type="ChEBI" id="CHEBI:64479"/>
    </reaction>
</comment>
<dbReference type="Pfam" id="PF01648">
    <property type="entry name" value="ACPS"/>
    <property type="match status" value="1"/>
</dbReference>
<keyword evidence="13" id="KW-0460">Magnesium</keyword>
<dbReference type="RefSeq" id="WP_245408704.1">
    <property type="nucleotide sequence ID" value="NZ_AP014946.1"/>
</dbReference>
<dbReference type="PANTHER" id="PTHR38096:SF1">
    <property type="entry name" value="ENTEROBACTIN SYNTHASE COMPONENT D"/>
    <property type="match status" value="1"/>
</dbReference>
<evidence type="ECO:0000313" key="17">
    <source>
        <dbReference type="Proteomes" id="UP000236884"/>
    </source>
</evidence>
<evidence type="ECO:0000256" key="4">
    <source>
        <dbReference type="ARBA" id="ARBA00011503"/>
    </source>
</evidence>
<evidence type="ECO:0000256" key="3">
    <source>
        <dbReference type="ARBA" id="ARBA00008342"/>
    </source>
</evidence>
<dbReference type="PRINTS" id="PR01399">
    <property type="entry name" value="ENTSNTHTASED"/>
</dbReference>
<dbReference type="InterPro" id="IPR008278">
    <property type="entry name" value="4-PPantetheinyl_Trfase_dom"/>
</dbReference>
<dbReference type="GO" id="GO:0005886">
    <property type="term" value="C:plasma membrane"/>
    <property type="evidence" value="ECO:0007669"/>
    <property type="project" value="TreeGrafter"/>
</dbReference>